<comment type="caution">
    <text evidence="2">The sequence shown here is derived from an EMBL/GenBank/DDBJ whole genome shotgun (WGS) entry which is preliminary data.</text>
</comment>
<feature type="compositionally biased region" description="Low complexity" evidence="1">
    <location>
        <begin position="71"/>
        <end position="83"/>
    </location>
</feature>
<accession>A0ABQ9WJG4</accession>
<dbReference type="Proteomes" id="UP001266305">
    <property type="component" value="Unassembled WGS sequence"/>
</dbReference>
<evidence type="ECO:0000313" key="3">
    <source>
        <dbReference type="Proteomes" id="UP001266305"/>
    </source>
</evidence>
<proteinExistence type="predicted"/>
<dbReference type="EMBL" id="JASSZA010000001">
    <property type="protein sequence ID" value="KAK2120427.1"/>
    <property type="molecule type" value="Genomic_DNA"/>
</dbReference>
<feature type="compositionally biased region" description="Pro residues" evidence="1">
    <location>
        <begin position="52"/>
        <end position="70"/>
    </location>
</feature>
<keyword evidence="3" id="KW-1185">Reference proteome</keyword>
<protein>
    <submittedName>
        <fullName evidence="2">Uncharacterized protein</fullName>
    </submittedName>
</protein>
<feature type="region of interest" description="Disordered" evidence="1">
    <location>
        <begin position="1"/>
        <end position="92"/>
    </location>
</feature>
<sequence>MGRAPVVAPPPARSQRPGARYRAKPRPAEAPPPTRSQPSGPRYRPGASYWPRPRPASPPPRAPALSPPGPRVGAGPPLPAGVGNSATLARRL</sequence>
<reference evidence="2 3" key="1">
    <citation type="submission" date="2023-05" db="EMBL/GenBank/DDBJ databases">
        <title>B98-5 Cell Line De Novo Hybrid Assembly: An Optical Mapping Approach.</title>
        <authorList>
            <person name="Kananen K."/>
            <person name="Auerbach J.A."/>
            <person name="Kautto E."/>
            <person name="Blachly J.S."/>
        </authorList>
    </citation>
    <scope>NUCLEOTIDE SEQUENCE [LARGE SCALE GENOMIC DNA]</scope>
    <source>
        <strain evidence="2">B95-8</strain>
        <tissue evidence="2">Cell line</tissue>
    </source>
</reference>
<evidence type="ECO:0000256" key="1">
    <source>
        <dbReference type="SAM" id="MobiDB-lite"/>
    </source>
</evidence>
<name>A0ABQ9WJG4_SAGOE</name>
<organism evidence="2 3">
    <name type="scientific">Saguinus oedipus</name>
    <name type="common">Cotton-top tamarin</name>
    <name type="synonym">Oedipomidas oedipus</name>
    <dbReference type="NCBI Taxonomy" id="9490"/>
    <lineage>
        <taxon>Eukaryota</taxon>
        <taxon>Metazoa</taxon>
        <taxon>Chordata</taxon>
        <taxon>Craniata</taxon>
        <taxon>Vertebrata</taxon>
        <taxon>Euteleostomi</taxon>
        <taxon>Mammalia</taxon>
        <taxon>Eutheria</taxon>
        <taxon>Euarchontoglires</taxon>
        <taxon>Primates</taxon>
        <taxon>Haplorrhini</taxon>
        <taxon>Platyrrhini</taxon>
        <taxon>Cebidae</taxon>
        <taxon>Callitrichinae</taxon>
        <taxon>Saguinus</taxon>
    </lineage>
</organism>
<evidence type="ECO:0000313" key="2">
    <source>
        <dbReference type="EMBL" id="KAK2120427.1"/>
    </source>
</evidence>
<gene>
    <name evidence="2" type="ORF">P7K49_001813</name>
</gene>